<protein>
    <submittedName>
        <fullName evidence="3">N-acetylmuramoyl-L-alanine amidase</fullName>
    </submittedName>
</protein>
<dbReference type="Proteomes" id="UP000245634">
    <property type="component" value="Unassembled WGS sequence"/>
</dbReference>
<keyword evidence="1" id="KW-0378">Hydrolase</keyword>
<evidence type="ECO:0000256" key="1">
    <source>
        <dbReference type="ARBA" id="ARBA00022801"/>
    </source>
</evidence>
<dbReference type="PANTHER" id="PTHR30404:SF0">
    <property type="entry name" value="N-ACETYLMURAMOYL-L-ALANINE AMIDASE AMIC"/>
    <property type="match status" value="1"/>
</dbReference>
<evidence type="ECO:0000313" key="4">
    <source>
        <dbReference type="Proteomes" id="UP000245634"/>
    </source>
</evidence>
<organism evidence="3 4">
    <name type="scientific">Tumebacillus permanentifrigoris</name>
    <dbReference type="NCBI Taxonomy" id="378543"/>
    <lineage>
        <taxon>Bacteria</taxon>
        <taxon>Bacillati</taxon>
        <taxon>Bacillota</taxon>
        <taxon>Bacilli</taxon>
        <taxon>Bacillales</taxon>
        <taxon>Alicyclobacillaceae</taxon>
        <taxon>Tumebacillus</taxon>
    </lineage>
</organism>
<dbReference type="Pfam" id="PF07833">
    <property type="entry name" value="Cu_amine_oxidN1"/>
    <property type="match status" value="1"/>
</dbReference>
<dbReference type="InterPro" id="IPR002508">
    <property type="entry name" value="MurNAc-LAA_cat"/>
</dbReference>
<evidence type="ECO:0000313" key="3">
    <source>
        <dbReference type="EMBL" id="PWK13808.1"/>
    </source>
</evidence>
<dbReference type="InterPro" id="IPR012854">
    <property type="entry name" value="Cu_amine_oxidase-like_N"/>
</dbReference>
<dbReference type="PANTHER" id="PTHR30404">
    <property type="entry name" value="N-ACETYLMURAMOYL-L-ALANINE AMIDASE"/>
    <property type="match status" value="1"/>
</dbReference>
<dbReference type="InterPro" id="IPR050695">
    <property type="entry name" value="N-acetylmuramoyl_amidase_3"/>
</dbReference>
<dbReference type="Pfam" id="PF01520">
    <property type="entry name" value="Amidase_3"/>
    <property type="match status" value="1"/>
</dbReference>
<dbReference type="SUPFAM" id="SSF55383">
    <property type="entry name" value="Copper amine oxidase, domain N"/>
    <property type="match status" value="1"/>
</dbReference>
<comment type="caution">
    <text evidence="3">The sequence shown here is derived from an EMBL/GenBank/DDBJ whole genome shotgun (WGS) entry which is preliminary data.</text>
</comment>
<evidence type="ECO:0000259" key="2">
    <source>
        <dbReference type="SMART" id="SM00646"/>
    </source>
</evidence>
<dbReference type="InterPro" id="IPR036582">
    <property type="entry name" value="Mao_N_sf"/>
</dbReference>
<gene>
    <name evidence="3" type="ORF">C7459_10688</name>
</gene>
<dbReference type="AlphaFoldDB" id="A0A316D9F6"/>
<dbReference type="Gene3D" id="3.40.630.40">
    <property type="entry name" value="Zn-dependent exopeptidases"/>
    <property type="match status" value="1"/>
</dbReference>
<dbReference type="GO" id="GO:0009253">
    <property type="term" value="P:peptidoglycan catabolic process"/>
    <property type="evidence" value="ECO:0007669"/>
    <property type="project" value="InterPro"/>
</dbReference>
<dbReference type="EMBL" id="QGGL01000006">
    <property type="protein sequence ID" value="PWK13808.1"/>
    <property type="molecule type" value="Genomic_DNA"/>
</dbReference>
<name>A0A316D9F6_9BACL</name>
<dbReference type="SMART" id="SM00646">
    <property type="entry name" value="Ami_3"/>
    <property type="match status" value="1"/>
</dbReference>
<proteinExistence type="predicted"/>
<dbReference type="GO" id="GO:0030288">
    <property type="term" value="C:outer membrane-bounded periplasmic space"/>
    <property type="evidence" value="ECO:0007669"/>
    <property type="project" value="TreeGrafter"/>
</dbReference>
<dbReference type="SUPFAM" id="SSF53187">
    <property type="entry name" value="Zn-dependent exopeptidases"/>
    <property type="match status" value="1"/>
</dbReference>
<accession>A0A316D9F6</accession>
<dbReference type="GO" id="GO:0008745">
    <property type="term" value="F:N-acetylmuramoyl-L-alanine amidase activity"/>
    <property type="evidence" value="ECO:0007669"/>
    <property type="project" value="InterPro"/>
</dbReference>
<keyword evidence="4" id="KW-1185">Reference proteome</keyword>
<sequence>MAMLVLDPGHGGRDPGAVGNKLQEKDVNLRVCLLLRDALVRSGVRVLMTRETDTMRVPDVAVGVDLKARAMLANTYAADLFVSWHYDAATDLAVNGVAVWIHPSQREQPCYHKAELLAQSIATNACQKNRGVYFGDFQVLRDTMMDAVLVEGGFITSPEEATRLSNADFLRHQAEGAAKALCQILDVPYIPAVETDVAMVPVESEEVVQVTFNGQALPQRGLLIDGKTYVPVRELAEVLGCAVQWDGSTQTVELTKVG</sequence>
<reference evidence="3 4" key="1">
    <citation type="submission" date="2018-05" db="EMBL/GenBank/DDBJ databases">
        <title>Genomic Encyclopedia of Type Strains, Phase IV (KMG-IV): sequencing the most valuable type-strain genomes for metagenomic binning, comparative biology and taxonomic classification.</title>
        <authorList>
            <person name="Goeker M."/>
        </authorList>
    </citation>
    <scope>NUCLEOTIDE SEQUENCE [LARGE SCALE GENOMIC DNA]</scope>
    <source>
        <strain evidence="3 4">DSM 18773</strain>
    </source>
</reference>
<dbReference type="RefSeq" id="WP_170119364.1">
    <property type="nucleotide sequence ID" value="NZ_QGGL01000006.1"/>
</dbReference>
<feature type="domain" description="MurNAc-LAA" evidence="2">
    <location>
        <begin position="70"/>
        <end position="182"/>
    </location>
</feature>
<dbReference type="CDD" id="cd02696">
    <property type="entry name" value="MurNAc-LAA"/>
    <property type="match status" value="1"/>
</dbReference>